<evidence type="ECO:0000313" key="16">
    <source>
        <dbReference type="Proteomes" id="UP000053328"/>
    </source>
</evidence>
<evidence type="ECO:0000256" key="10">
    <source>
        <dbReference type="ARBA" id="ARBA00023242"/>
    </source>
</evidence>
<comment type="subcellular location">
    <subcellularLocation>
        <location evidence="2">Cytoplasm</location>
    </subcellularLocation>
    <subcellularLocation>
        <location evidence="1 12">Nucleus</location>
    </subcellularLocation>
</comment>
<dbReference type="InterPro" id="IPR030456">
    <property type="entry name" value="TF_fork_head_CS_2"/>
</dbReference>
<evidence type="ECO:0000256" key="6">
    <source>
        <dbReference type="ARBA" id="ARBA00022604"/>
    </source>
</evidence>
<feature type="region of interest" description="Disordered" evidence="13">
    <location>
        <begin position="274"/>
        <end position="296"/>
    </location>
</feature>
<dbReference type="Pfam" id="PF00250">
    <property type="entry name" value="Forkhead"/>
    <property type="match status" value="1"/>
</dbReference>
<dbReference type="OrthoDB" id="5954824at2759"/>
<dbReference type="InterPro" id="IPR036390">
    <property type="entry name" value="WH_DNA-bd_sf"/>
</dbReference>
<dbReference type="PROSITE" id="PS50039">
    <property type="entry name" value="FORK_HEAD_3"/>
    <property type="match status" value="1"/>
</dbReference>
<evidence type="ECO:0000256" key="5">
    <source>
        <dbReference type="ARBA" id="ARBA00022553"/>
    </source>
</evidence>
<evidence type="ECO:0000259" key="14">
    <source>
        <dbReference type="PROSITE" id="PS50039"/>
    </source>
</evidence>
<dbReference type="PROSITE" id="PS00658">
    <property type="entry name" value="FORK_HEAD_2"/>
    <property type="match status" value="1"/>
</dbReference>
<evidence type="ECO:0000256" key="4">
    <source>
        <dbReference type="ARBA" id="ARBA00022490"/>
    </source>
</evidence>
<dbReference type="Gene3D" id="1.10.10.10">
    <property type="entry name" value="Winged helix-like DNA-binding domain superfamily/Winged helix DNA-binding domain"/>
    <property type="match status" value="1"/>
</dbReference>
<evidence type="ECO:0000256" key="1">
    <source>
        <dbReference type="ARBA" id="ARBA00004123"/>
    </source>
</evidence>
<keyword evidence="4" id="KW-0963">Cytoplasm</keyword>
<feature type="DNA-binding region" description="Fork-head" evidence="12">
    <location>
        <begin position="167"/>
        <end position="260"/>
    </location>
</feature>
<evidence type="ECO:0000256" key="3">
    <source>
        <dbReference type="ARBA" id="ARBA00022473"/>
    </source>
</evidence>
<keyword evidence="3" id="KW-0217">Developmental protein</keyword>
<evidence type="ECO:0000256" key="2">
    <source>
        <dbReference type="ARBA" id="ARBA00004496"/>
    </source>
</evidence>
<dbReference type="GO" id="GO:0005737">
    <property type="term" value="C:cytoplasm"/>
    <property type="evidence" value="ECO:0007669"/>
    <property type="project" value="UniProtKB-SubCell"/>
</dbReference>
<dbReference type="InterPro" id="IPR036388">
    <property type="entry name" value="WH-like_DNA-bd_sf"/>
</dbReference>
<evidence type="ECO:0000256" key="9">
    <source>
        <dbReference type="ARBA" id="ARBA00023163"/>
    </source>
</evidence>
<evidence type="ECO:0000313" key="15">
    <source>
        <dbReference type="EMBL" id="KIW19071.1"/>
    </source>
</evidence>
<dbReference type="STRING" id="91928.A0A0D1YUY3"/>
<keyword evidence="6" id="KW-0341">Growth regulation</keyword>
<dbReference type="PANTHER" id="PTHR45767:SF2">
    <property type="entry name" value="FORKHEAD BOX PROTEIN O"/>
    <property type="match status" value="1"/>
</dbReference>
<name>A0A0D1YUY3_9EURO</name>
<sequence length="405" mass="45936">MEDDTLHCNYENYDSFDLDLPIDVKRSLSISSLPSLACDTLQAEVHQDHSFYDGNLIDQPTDGFGVRPDQLLHSRTQIQLSDLELAPTLTNLEAYPSHVHGHQGNTTGNADVDVYRYSSEIMESPFSSYQYYDESDSKSAWSIASDVNYSQPPAFLEEGEPFDDKPYAMLIYEALKQAPGHRMMLKDIYDWFRYNTTKPQESGSKGWQNSIRHNLSMNKAFENDRDSARGGSRKTNSVWVLTEDAIKNGVQSTTRYRKAGGGKRHNGHRVPAIQRQRSGAKGGRATSRAARQRRQEIPYVTSTPLTCSPATQYSDLSDYRSFDCYDYDLQSAARSWPVTVGDHQQTLPVDLVRCLSDSPPNTMQFDHQPSRLCQSHSEENLRIHSILLRPSLDQSMHESAQIHTR</sequence>
<proteinExistence type="predicted"/>
<evidence type="ECO:0000256" key="13">
    <source>
        <dbReference type="SAM" id="MobiDB-lite"/>
    </source>
</evidence>
<keyword evidence="7" id="KW-0805">Transcription regulation</keyword>
<keyword evidence="5" id="KW-0597">Phosphoprotein</keyword>
<keyword evidence="10 12" id="KW-0539">Nucleus</keyword>
<evidence type="ECO:0000256" key="7">
    <source>
        <dbReference type="ARBA" id="ARBA00023015"/>
    </source>
</evidence>
<accession>A0A0D1YUY3</accession>
<evidence type="ECO:0000256" key="11">
    <source>
        <dbReference type="ARBA" id="ARBA00039893"/>
    </source>
</evidence>
<dbReference type="HOGENOM" id="CLU_054972_0_0_1"/>
<dbReference type="Proteomes" id="UP000053328">
    <property type="component" value="Unassembled WGS sequence"/>
</dbReference>
<dbReference type="GO" id="GO:0005634">
    <property type="term" value="C:nucleus"/>
    <property type="evidence" value="ECO:0007669"/>
    <property type="project" value="UniProtKB-SubCell"/>
</dbReference>
<evidence type="ECO:0000256" key="12">
    <source>
        <dbReference type="PROSITE-ProRule" id="PRU00089"/>
    </source>
</evidence>
<dbReference type="SMART" id="SM00339">
    <property type="entry name" value="FH"/>
    <property type="match status" value="1"/>
</dbReference>
<keyword evidence="9" id="KW-0804">Transcription</keyword>
<feature type="domain" description="Fork-head" evidence="14">
    <location>
        <begin position="167"/>
        <end position="260"/>
    </location>
</feature>
<dbReference type="RefSeq" id="XP_016239287.1">
    <property type="nucleotide sequence ID" value="XM_016377717.1"/>
</dbReference>
<dbReference type="GO" id="GO:0000981">
    <property type="term" value="F:DNA-binding transcription factor activity, RNA polymerase II-specific"/>
    <property type="evidence" value="ECO:0007669"/>
    <property type="project" value="TreeGrafter"/>
</dbReference>
<protein>
    <recommendedName>
        <fullName evidence="11">Forkhead box protein O</fullName>
    </recommendedName>
</protein>
<evidence type="ECO:0000256" key="8">
    <source>
        <dbReference type="ARBA" id="ARBA00023125"/>
    </source>
</evidence>
<dbReference type="GeneID" id="27330444"/>
<keyword evidence="8 12" id="KW-0238">DNA-binding</keyword>
<dbReference type="VEuPathDB" id="FungiDB:PV08_03361"/>
<gene>
    <name evidence="15" type="ORF">PV08_03361</name>
</gene>
<keyword evidence="16" id="KW-1185">Reference proteome</keyword>
<reference evidence="15 16" key="1">
    <citation type="submission" date="2015-01" db="EMBL/GenBank/DDBJ databases">
        <title>The Genome Sequence of Exophiala spinifera CBS89968.</title>
        <authorList>
            <consortium name="The Broad Institute Genomics Platform"/>
            <person name="Cuomo C."/>
            <person name="de Hoog S."/>
            <person name="Gorbushina A."/>
            <person name="Stielow B."/>
            <person name="Teixiera M."/>
            <person name="Abouelleil A."/>
            <person name="Chapman S.B."/>
            <person name="Priest M."/>
            <person name="Young S.K."/>
            <person name="Wortman J."/>
            <person name="Nusbaum C."/>
            <person name="Birren B."/>
        </authorList>
    </citation>
    <scope>NUCLEOTIDE SEQUENCE [LARGE SCALE GENOMIC DNA]</scope>
    <source>
        <strain evidence="15 16">CBS 89968</strain>
    </source>
</reference>
<dbReference type="GO" id="GO:0000978">
    <property type="term" value="F:RNA polymerase II cis-regulatory region sequence-specific DNA binding"/>
    <property type="evidence" value="ECO:0007669"/>
    <property type="project" value="TreeGrafter"/>
</dbReference>
<dbReference type="SUPFAM" id="SSF46785">
    <property type="entry name" value="Winged helix' DNA-binding domain"/>
    <property type="match status" value="1"/>
</dbReference>
<dbReference type="EMBL" id="KN847493">
    <property type="protein sequence ID" value="KIW19071.1"/>
    <property type="molecule type" value="Genomic_DNA"/>
</dbReference>
<organism evidence="15 16">
    <name type="scientific">Exophiala spinifera</name>
    <dbReference type="NCBI Taxonomy" id="91928"/>
    <lineage>
        <taxon>Eukaryota</taxon>
        <taxon>Fungi</taxon>
        <taxon>Dikarya</taxon>
        <taxon>Ascomycota</taxon>
        <taxon>Pezizomycotina</taxon>
        <taxon>Eurotiomycetes</taxon>
        <taxon>Chaetothyriomycetidae</taxon>
        <taxon>Chaetothyriales</taxon>
        <taxon>Herpotrichiellaceae</taxon>
        <taxon>Exophiala</taxon>
    </lineage>
</organism>
<dbReference type="InterPro" id="IPR001766">
    <property type="entry name" value="Fork_head_dom"/>
</dbReference>
<dbReference type="PANTHER" id="PTHR45767">
    <property type="entry name" value="FORKHEAD BOX PROTEIN O"/>
    <property type="match status" value="1"/>
</dbReference>
<dbReference type="AlphaFoldDB" id="A0A0D1YUY3"/>